<dbReference type="Proteomes" id="UP001153555">
    <property type="component" value="Unassembled WGS sequence"/>
</dbReference>
<evidence type="ECO:0000313" key="2">
    <source>
        <dbReference type="EMBL" id="CAA0833285.1"/>
    </source>
</evidence>
<name>A0A9N7NFG1_STRHE</name>
<accession>A0A9N7NFG1</accession>
<dbReference type="SUPFAM" id="SSF49599">
    <property type="entry name" value="TRAF domain-like"/>
    <property type="match status" value="1"/>
</dbReference>
<dbReference type="OrthoDB" id="908146at2759"/>
<proteinExistence type="predicted"/>
<evidence type="ECO:0000259" key="1">
    <source>
        <dbReference type="PROSITE" id="PS50144"/>
    </source>
</evidence>
<dbReference type="PANTHER" id="PTHR46162">
    <property type="entry name" value="TRAF-LIKE FAMILY PROTEIN"/>
    <property type="match status" value="1"/>
</dbReference>
<dbReference type="EMBL" id="CACSLK010027838">
    <property type="protein sequence ID" value="CAA0833285.1"/>
    <property type="molecule type" value="Genomic_DNA"/>
</dbReference>
<dbReference type="InterPro" id="IPR002083">
    <property type="entry name" value="MATH/TRAF_dom"/>
</dbReference>
<dbReference type="InterPro" id="IPR008974">
    <property type="entry name" value="TRAF-like"/>
</dbReference>
<evidence type="ECO:0000313" key="3">
    <source>
        <dbReference type="Proteomes" id="UP001153555"/>
    </source>
</evidence>
<dbReference type="CDD" id="cd00121">
    <property type="entry name" value="MATH"/>
    <property type="match status" value="1"/>
</dbReference>
<dbReference type="Pfam" id="PF22486">
    <property type="entry name" value="MATH_2"/>
    <property type="match status" value="1"/>
</dbReference>
<dbReference type="PROSITE" id="PS50144">
    <property type="entry name" value="MATH"/>
    <property type="match status" value="1"/>
</dbReference>
<comment type="caution">
    <text evidence="2">The sequence shown here is derived from an EMBL/GenBank/DDBJ whole genome shotgun (WGS) entry which is preliminary data.</text>
</comment>
<keyword evidence="3" id="KW-1185">Reference proteome</keyword>
<dbReference type="AlphaFoldDB" id="A0A9N7NFG1"/>
<reference evidence="2" key="1">
    <citation type="submission" date="2019-12" db="EMBL/GenBank/DDBJ databases">
        <authorList>
            <person name="Scholes J."/>
        </authorList>
    </citation>
    <scope>NUCLEOTIDE SEQUENCE</scope>
</reference>
<protein>
    <submittedName>
        <fullName evidence="2">TRAF-like family protein</fullName>
    </submittedName>
</protein>
<dbReference type="PANTHER" id="PTHR46162:SF20">
    <property type="entry name" value="UBIQUITIN CARBOXYL-TERMINAL HYDROLASE 7-LIKE ISOFORM X1"/>
    <property type="match status" value="1"/>
</dbReference>
<dbReference type="Gene3D" id="2.60.210.10">
    <property type="entry name" value="Apoptosis, Tumor Necrosis Factor Receptor Associated Protein 2, Chain A"/>
    <property type="match status" value="1"/>
</dbReference>
<gene>
    <name evidence="2" type="ORF">SHERM_28552</name>
</gene>
<sequence length="105" mass="11512">MESTAAMDVAIMETREASPAHLLIKIQSFSLPAKHGIKKFETTEFESGGHKWKLIIYPSGREREEGYVSVYLAIVDSGGLPVGWEVNVVFTISLLNQISGNTACL</sequence>
<feature type="domain" description="MATH" evidence="1">
    <location>
        <begin position="19"/>
        <end position="105"/>
    </location>
</feature>
<organism evidence="2 3">
    <name type="scientific">Striga hermonthica</name>
    <name type="common">Purple witchweed</name>
    <name type="synonym">Buchnera hermonthica</name>
    <dbReference type="NCBI Taxonomy" id="68872"/>
    <lineage>
        <taxon>Eukaryota</taxon>
        <taxon>Viridiplantae</taxon>
        <taxon>Streptophyta</taxon>
        <taxon>Embryophyta</taxon>
        <taxon>Tracheophyta</taxon>
        <taxon>Spermatophyta</taxon>
        <taxon>Magnoliopsida</taxon>
        <taxon>eudicotyledons</taxon>
        <taxon>Gunneridae</taxon>
        <taxon>Pentapetalae</taxon>
        <taxon>asterids</taxon>
        <taxon>lamiids</taxon>
        <taxon>Lamiales</taxon>
        <taxon>Orobanchaceae</taxon>
        <taxon>Buchnereae</taxon>
        <taxon>Striga</taxon>
    </lineage>
</organism>